<keyword evidence="3" id="KW-1185">Reference proteome</keyword>
<comment type="caution">
    <text evidence="2">The sequence shown here is derived from an EMBL/GenBank/DDBJ whole genome shotgun (WGS) entry which is preliminary data.</text>
</comment>
<evidence type="ECO:0000256" key="1">
    <source>
        <dbReference type="SAM" id="Coils"/>
    </source>
</evidence>
<dbReference type="AlphaFoldDB" id="A0A9P6EMV7"/>
<evidence type="ECO:0000313" key="3">
    <source>
        <dbReference type="Proteomes" id="UP000807306"/>
    </source>
</evidence>
<dbReference type="Proteomes" id="UP000807306">
    <property type="component" value="Unassembled WGS sequence"/>
</dbReference>
<accession>A0A9P6EMV7</accession>
<gene>
    <name evidence="2" type="ORF">CPB83DRAFT_848608</name>
</gene>
<organism evidence="2 3">
    <name type="scientific">Crepidotus variabilis</name>
    <dbReference type="NCBI Taxonomy" id="179855"/>
    <lineage>
        <taxon>Eukaryota</taxon>
        <taxon>Fungi</taxon>
        <taxon>Dikarya</taxon>
        <taxon>Basidiomycota</taxon>
        <taxon>Agaricomycotina</taxon>
        <taxon>Agaricomycetes</taxon>
        <taxon>Agaricomycetidae</taxon>
        <taxon>Agaricales</taxon>
        <taxon>Agaricineae</taxon>
        <taxon>Crepidotaceae</taxon>
        <taxon>Crepidotus</taxon>
    </lineage>
</organism>
<proteinExistence type="predicted"/>
<dbReference type="SUPFAM" id="SSF57997">
    <property type="entry name" value="Tropomyosin"/>
    <property type="match status" value="1"/>
</dbReference>
<feature type="coiled-coil region" evidence="1">
    <location>
        <begin position="8"/>
        <end position="35"/>
    </location>
</feature>
<reference evidence="2" key="1">
    <citation type="submission" date="2020-11" db="EMBL/GenBank/DDBJ databases">
        <authorList>
            <consortium name="DOE Joint Genome Institute"/>
            <person name="Ahrendt S."/>
            <person name="Riley R."/>
            <person name="Andreopoulos W."/>
            <person name="Labutti K."/>
            <person name="Pangilinan J."/>
            <person name="Ruiz-Duenas F.J."/>
            <person name="Barrasa J.M."/>
            <person name="Sanchez-Garcia M."/>
            <person name="Camarero S."/>
            <person name="Miyauchi S."/>
            <person name="Serrano A."/>
            <person name="Linde D."/>
            <person name="Babiker R."/>
            <person name="Drula E."/>
            <person name="Ayuso-Fernandez I."/>
            <person name="Pacheco R."/>
            <person name="Padilla G."/>
            <person name="Ferreira P."/>
            <person name="Barriuso J."/>
            <person name="Kellner H."/>
            <person name="Castanera R."/>
            <person name="Alfaro M."/>
            <person name="Ramirez L."/>
            <person name="Pisabarro A.G."/>
            <person name="Kuo A."/>
            <person name="Tritt A."/>
            <person name="Lipzen A."/>
            <person name="He G."/>
            <person name="Yan M."/>
            <person name="Ng V."/>
            <person name="Cullen D."/>
            <person name="Martin F."/>
            <person name="Rosso M.-N."/>
            <person name="Henrissat B."/>
            <person name="Hibbett D."/>
            <person name="Martinez A.T."/>
            <person name="Grigoriev I.V."/>
        </authorList>
    </citation>
    <scope>NUCLEOTIDE SEQUENCE</scope>
    <source>
        <strain evidence="2">CBS 506.95</strain>
    </source>
</reference>
<dbReference type="EMBL" id="MU157834">
    <property type="protein sequence ID" value="KAF9531717.1"/>
    <property type="molecule type" value="Genomic_DNA"/>
</dbReference>
<keyword evidence="1" id="KW-0175">Coiled coil</keyword>
<sequence length="125" mass="14420">MEHVSKVIATRKAQLDNAKARLAAAESSVRDGEIKLRERRKEEEILQKKIELAKQYNQASKELLLVLQKLDGSKKRLAIVEDRSKRAESIVQSLLSQAEEFELKYRETKKNYNDLLYDLSSMGLN</sequence>
<protein>
    <submittedName>
        <fullName evidence="2">Uncharacterized protein</fullName>
    </submittedName>
</protein>
<name>A0A9P6EMV7_9AGAR</name>
<evidence type="ECO:0000313" key="2">
    <source>
        <dbReference type="EMBL" id="KAF9531717.1"/>
    </source>
</evidence>
<dbReference type="OrthoDB" id="3017048at2759"/>